<evidence type="ECO:0000256" key="5">
    <source>
        <dbReference type="ARBA" id="ARBA00022679"/>
    </source>
</evidence>
<dbReference type="GO" id="GO:0008417">
    <property type="term" value="F:fucosyltransferase activity"/>
    <property type="evidence" value="ECO:0007669"/>
    <property type="project" value="InterPro"/>
</dbReference>
<keyword evidence="16" id="KW-1185">Reference proteome</keyword>
<feature type="non-terminal residue" evidence="15">
    <location>
        <position position="1"/>
    </location>
</feature>
<comment type="similarity">
    <text evidence="3 12">Belongs to the glycosyltransferase 10 family.</text>
</comment>
<keyword evidence="10 12" id="KW-0472">Membrane</keyword>
<gene>
    <name evidence="15" type="ORF">PENTCL1PPCAC_25865</name>
</gene>
<keyword evidence="11" id="KW-0325">Glycoprotein</keyword>
<keyword evidence="4 12" id="KW-0328">Glycosyltransferase</keyword>
<comment type="caution">
    <text evidence="15">The sequence shown here is derived from an EMBL/GenBank/DDBJ whole genome shotgun (WGS) entry which is preliminary data.</text>
</comment>
<dbReference type="Proteomes" id="UP001432027">
    <property type="component" value="Unassembled WGS sequence"/>
</dbReference>
<dbReference type="Gene3D" id="3.40.50.11660">
    <property type="entry name" value="Glycosyl transferase family 10, C-terminal domain"/>
    <property type="match status" value="1"/>
</dbReference>
<feature type="domain" description="Fucosyltransferase C-terminal" evidence="13">
    <location>
        <begin position="187"/>
        <end position="354"/>
    </location>
</feature>
<evidence type="ECO:0000259" key="13">
    <source>
        <dbReference type="Pfam" id="PF00852"/>
    </source>
</evidence>
<keyword evidence="6 12" id="KW-0812">Transmembrane</keyword>
<dbReference type="PANTHER" id="PTHR48438:SF1">
    <property type="entry name" value="ALPHA-(1,3)-FUCOSYLTRANSFERASE C-RELATED"/>
    <property type="match status" value="1"/>
</dbReference>
<keyword evidence="7" id="KW-0735">Signal-anchor</keyword>
<dbReference type="InterPro" id="IPR031481">
    <property type="entry name" value="Glyco_tran_10_N"/>
</dbReference>
<name>A0AAV5U9Y7_9BILA</name>
<dbReference type="InterPro" id="IPR055270">
    <property type="entry name" value="Glyco_tran_10_C"/>
</dbReference>
<dbReference type="InterPro" id="IPR038577">
    <property type="entry name" value="GT10-like_C_sf"/>
</dbReference>
<evidence type="ECO:0000256" key="6">
    <source>
        <dbReference type="ARBA" id="ARBA00022692"/>
    </source>
</evidence>
<evidence type="ECO:0000256" key="2">
    <source>
        <dbReference type="ARBA" id="ARBA00004922"/>
    </source>
</evidence>
<keyword evidence="8 12" id="KW-1133">Transmembrane helix</keyword>
<evidence type="ECO:0000256" key="11">
    <source>
        <dbReference type="ARBA" id="ARBA00023180"/>
    </source>
</evidence>
<evidence type="ECO:0000256" key="10">
    <source>
        <dbReference type="ARBA" id="ARBA00023136"/>
    </source>
</evidence>
<dbReference type="FunFam" id="3.40.50.11660:FF:000002">
    <property type="entry name" value="Alpha-(1,3)-fucosyltransferase"/>
    <property type="match status" value="1"/>
</dbReference>
<evidence type="ECO:0000256" key="7">
    <source>
        <dbReference type="ARBA" id="ARBA00022968"/>
    </source>
</evidence>
<keyword evidence="5 12" id="KW-0808">Transferase</keyword>
<proteinExistence type="inferred from homology"/>
<evidence type="ECO:0000256" key="9">
    <source>
        <dbReference type="ARBA" id="ARBA00023034"/>
    </source>
</evidence>
<dbReference type="PANTHER" id="PTHR48438">
    <property type="entry name" value="ALPHA-(1,3)-FUCOSYLTRANSFERASE C-RELATED"/>
    <property type="match status" value="1"/>
</dbReference>
<evidence type="ECO:0000313" key="16">
    <source>
        <dbReference type="Proteomes" id="UP001432027"/>
    </source>
</evidence>
<evidence type="ECO:0000256" key="1">
    <source>
        <dbReference type="ARBA" id="ARBA00004447"/>
    </source>
</evidence>
<evidence type="ECO:0000259" key="14">
    <source>
        <dbReference type="Pfam" id="PF17039"/>
    </source>
</evidence>
<dbReference type="Pfam" id="PF17039">
    <property type="entry name" value="Glyco_tran_10_N"/>
    <property type="match status" value="1"/>
</dbReference>
<evidence type="ECO:0000256" key="4">
    <source>
        <dbReference type="ARBA" id="ARBA00022676"/>
    </source>
</evidence>
<comment type="pathway">
    <text evidence="2">Protein modification; protein glycosylation.</text>
</comment>
<dbReference type="EC" id="2.4.1.-" evidence="12"/>
<protein>
    <recommendedName>
        <fullName evidence="12">Fucosyltransferase</fullName>
        <ecNumber evidence="12">2.4.1.-</ecNumber>
    </recommendedName>
</protein>
<accession>A0AAV5U9Y7</accession>
<evidence type="ECO:0000313" key="15">
    <source>
        <dbReference type="EMBL" id="GMT03691.1"/>
    </source>
</evidence>
<dbReference type="EMBL" id="BTSX01000006">
    <property type="protein sequence ID" value="GMT03691.1"/>
    <property type="molecule type" value="Genomic_DNA"/>
</dbReference>
<sequence length="385" mass="44466">EMAVARPLQRGCCCLLICSLIYLAISWMTSSSSRFAVRMQRLVDDVPVRPPHKPILIFAATKFFKMDVTSERFLKKCTTKEWCSISESIDDLSRADVVLFHNADFDMSYKGKVYTKRRTDIPYVLWSLESPANDIFRPAINFINWTMTYRRDADVWYPYGRIARRIDPIAVDYELIWNSKNQSLPPATWLASNCYAANGRSVIIARIEEMGLKVDKWGKCGRPPPACDGVEKQEDRCVVDLIKPYKFYLAFENSNCVDYVTEKFYETMRSRQAVPVVLHRKTYEDLGIPSTSFIALSDFATTAEAVKEINRVAGDKEAYLEYHKWREDYEIIPEHNDGTGFCALCRKLAERSQLSPEERRASRKSFPSVQDWHAEGMCDNTFTFN</sequence>
<dbReference type="SUPFAM" id="SSF53756">
    <property type="entry name" value="UDP-Glycosyltransferase/glycogen phosphorylase"/>
    <property type="match status" value="1"/>
</dbReference>
<dbReference type="GO" id="GO:0032580">
    <property type="term" value="C:Golgi cisterna membrane"/>
    <property type="evidence" value="ECO:0007669"/>
    <property type="project" value="UniProtKB-SubCell"/>
</dbReference>
<feature type="domain" description="Fucosyltransferase N-terminal" evidence="14">
    <location>
        <begin position="55"/>
        <end position="160"/>
    </location>
</feature>
<feature type="transmembrane region" description="Helical" evidence="12">
    <location>
        <begin position="12"/>
        <end position="30"/>
    </location>
</feature>
<evidence type="ECO:0000256" key="8">
    <source>
        <dbReference type="ARBA" id="ARBA00022989"/>
    </source>
</evidence>
<dbReference type="Pfam" id="PF00852">
    <property type="entry name" value="Glyco_transf_10"/>
    <property type="match status" value="1"/>
</dbReference>
<evidence type="ECO:0000256" key="3">
    <source>
        <dbReference type="ARBA" id="ARBA00008919"/>
    </source>
</evidence>
<organism evidence="15 16">
    <name type="scientific">Pristionchus entomophagus</name>
    <dbReference type="NCBI Taxonomy" id="358040"/>
    <lineage>
        <taxon>Eukaryota</taxon>
        <taxon>Metazoa</taxon>
        <taxon>Ecdysozoa</taxon>
        <taxon>Nematoda</taxon>
        <taxon>Chromadorea</taxon>
        <taxon>Rhabditida</taxon>
        <taxon>Rhabditina</taxon>
        <taxon>Diplogasteromorpha</taxon>
        <taxon>Diplogasteroidea</taxon>
        <taxon>Neodiplogasteridae</taxon>
        <taxon>Pristionchus</taxon>
    </lineage>
</organism>
<keyword evidence="9 12" id="KW-0333">Golgi apparatus</keyword>
<dbReference type="AlphaFoldDB" id="A0AAV5U9Y7"/>
<dbReference type="InterPro" id="IPR001503">
    <property type="entry name" value="Glyco_trans_10"/>
</dbReference>
<evidence type="ECO:0000256" key="12">
    <source>
        <dbReference type="RuleBase" id="RU003832"/>
    </source>
</evidence>
<comment type="subcellular location">
    <subcellularLocation>
        <location evidence="1 12">Golgi apparatus</location>
        <location evidence="1 12">Golgi stack membrane</location>
        <topology evidence="1 12">Single-pass type II membrane protein</topology>
    </subcellularLocation>
</comment>
<reference evidence="15" key="1">
    <citation type="submission" date="2023-10" db="EMBL/GenBank/DDBJ databases">
        <title>Genome assembly of Pristionchus species.</title>
        <authorList>
            <person name="Yoshida K."/>
            <person name="Sommer R.J."/>
        </authorList>
    </citation>
    <scope>NUCLEOTIDE SEQUENCE</scope>
    <source>
        <strain evidence="15">RS0144</strain>
    </source>
</reference>